<dbReference type="GO" id="GO:0000981">
    <property type="term" value="F:DNA-binding transcription factor activity, RNA polymerase II-specific"/>
    <property type="evidence" value="ECO:0007669"/>
    <property type="project" value="InterPro"/>
</dbReference>
<feature type="non-terminal residue" evidence="2">
    <location>
        <position position="1"/>
    </location>
</feature>
<evidence type="ECO:0000313" key="2">
    <source>
        <dbReference type="EMBL" id="KIP03031.1"/>
    </source>
</evidence>
<evidence type="ECO:0000313" key="3">
    <source>
        <dbReference type="Proteomes" id="UP000053257"/>
    </source>
</evidence>
<dbReference type="GO" id="GO:0008270">
    <property type="term" value="F:zinc ion binding"/>
    <property type="evidence" value="ECO:0007669"/>
    <property type="project" value="InterPro"/>
</dbReference>
<gene>
    <name evidence="2" type="ORF">PHLGIDRAFT_78208</name>
</gene>
<dbReference type="Pfam" id="PF00172">
    <property type="entry name" value="Zn_clus"/>
    <property type="match status" value="1"/>
</dbReference>
<dbReference type="AlphaFoldDB" id="A0A0C3RS13"/>
<dbReference type="CDD" id="cd00067">
    <property type="entry name" value="GAL4"/>
    <property type="match status" value="1"/>
</dbReference>
<dbReference type="PROSITE" id="PS50048">
    <property type="entry name" value="ZN2_CY6_FUNGAL_2"/>
    <property type="match status" value="1"/>
</dbReference>
<dbReference type="SMART" id="SM00066">
    <property type="entry name" value="GAL4"/>
    <property type="match status" value="1"/>
</dbReference>
<evidence type="ECO:0000259" key="1">
    <source>
        <dbReference type="PROSITE" id="PS50048"/>
    </source>
</evidence>
<organism evidence="2 3">
    <name type="scientific">Phlebiopsis gigantea (strain 11061_1 CR5-6)</name>
    <name type="common">White-rot fungus</name>
    <name type="synonym">Peniophora gigantea</name>
    <dbReference type="NCBI Taxonomy" id="745531"/>
    <lineage>
        <taxon>Eukaryota</taxon>
        <taxon>Fungi</taxon>
        <taxon>Dikarya</taxon>
        <taxon>Basidiomycota</taxon>
        <taxon>Agaricomycotina</taxon>
        <taxon>Agaricomycetes</taxon>
        <taxon>Polyporales</taxon>
        <taxon>Phanerochaetaceae</taxon>
        <taxon>Phlebiopsis</taxon>
    </lineage>
</organism>
<dbReference type="STRING" id="745531.A0A0C3RS13"/>
<keyword evidence="3" id="KW-1185">Reference proteome</keyword>
<reference evidence="2 3" key="1">
    <citation type="journal article" date="2014" name="PLoS Genet.">
        <title>Analysis of the Phlebiopsis gigantea genome, transcriptome and secretome provides insight into its pioneer colonization strategies of wood.</title>
        <authorList>
            <person name="Hori C."/>
            <person name="Ishida T."/>
            <person name="Igarashi K."/>
            <person name="Samejima M."/>
            <person name="Suzuki H."/>
            <person name="Master E."/>
            <person name="Ferreira P."/>
            <person name="Ruiz-Duenas F.J."/>
            <person name="Held B."/>
            <person name="Canessa P."/>
            <person name="Larrondo L.F."/>
            <person name="Schmoll M."/>
            <person name="Druzhinina I.S."/>
            <person name="Kubicek C.P."/>
            <person name="Gaskell J.A."/>
            <person name="Kersten P."/>
            <person name="St John F."/>
            <person name="Glasner J."/>
            <person name="Sabat G."/>
            <person name="Splinter BonDurant S."/>
            <person name="Syed K."/>
            <person name="Yadav J."/>
            <person name="Mgbeahuruike A.C."/>
            <person name="Kovalchuk A."/>
            <person name="Asiegbu F.O."/>
            <person name="Lackner G."/>
            <person name="Hoffmeister D."/>
            <person name="Rencoret J."/>
            <person name="Gutierrez A."/>
            <person name="Sun H."/>
            <person name="Lindquist E."/>
            <person name="Barry K."/>
            <person name="Riley R."/>
            <person name="Grigoriev I.V."/>
            <person name="Henrissat B."/>
            <person name="Kues U."/>
            <person name="Berka R.M."/>
            <person name="Martinez A.T."/>
            <person name="Covert S.F."/>
            <person name="Blanchette R.A."/>
            <person name="Cullen D."/>
        </authorList>
    </citation>
    <scope>NUCLEOTIDE SEQUENCE [LARGE SCALE GENOMIC DNA]</scope>
    <source>
        <strain evidence="2 3">11061_1 CR5-6</strain>
    </source>
</reference>
<protein>
    <recommendedName>
        <fullName evidence="1">Zn(2)-C6 fungal-type domain-containing protein</fullName>
    </recommendedName>
</protein>
<dbReference type="Gene3D" id="4.10.240.10">
    <property type="entry name" value="Zn(2)-C6 fungal-type DNA-binding domain"/>
    <property type="match status" value="1"/>
</dbReference>
<proteinExistence type="predicted"/>
<feature type="domain" description="Zn(2)-C6 fungal-type" evidence="1">
    <location>
        <begin position="9"/>
        <end position="38"/>
    </location>
</feature>
<dbReference type="HOGENOM" id="CLU_2284162_0_0_1"/>
<sequence length="102" mass="11294">RIPRRTPMACQFCRGRKLKCDGRATCGNCERRGISCTYVPVCVPSAIPLCRSMQTNLPRLLGPPSRSSLCATLGRDRSSRLDVFNLASRTHRDSVIARTSRG</sequence>
<dbReference type="Proteomes" id="UP000053257">
    <property type="component" value="Unassembled WGS sequence"/>
</dbReference>
<dbReference type="SUPFAM" id="SSF57701">
    <property type="entry name" value="Zn2/Cys6 DNA-binding domain"/>
    <property type="match status" value="1"/>
</dbReference>
<dbReference type="EMBL" id="KN840638">
    <property type="protein sequence ID" value="KIP03031.1"/>
    <property type="molecule type" value="Genomic_DNA"/>
</dbReference>
<dbReference type="InterPro" id="IPR001138">
    <property type="entry name" value="Zn2Cys6_DnaBD"/>
</dbReference>
<dbReference type="InterPro" id="IPR036864">
    <property type="entry name" value="Zn2-C6_fun-type_DNA-bd_sf"/>
</dbReference>
<dbReference type="PROSITE" id="PS00463">
    <property type="entry name" value="ZN2_CY6_FUNGAL_1"/>
    <property type="match status" value="1"/>
</dbReference>
<accession>A0A0C3RS13</accession>
<name>A0A0C3RS13_PHLG1</name>
<dbReference type="OrthoDB" id="39175at2759"/>